<feature type="compositionally biased region" description="Low complexity" evidence="20">
    <location>
        <begin position="452"/>
        <end position="472"/>
    </location>
</feature>
<name>A0A5B8MK82_9CHLO</name>
<dbReference type="SUPFAM" id="SSF53623">
    <property type="entry name" value="MurD-like peptide ligases, catalytic domain"/>
    <property type="match status" value="1"/>
</dbReference>
<dbReference type="Gene3D" id="3.40.1190.10">
    <property type="entry name" value="Mur-like, catalytic domain"/>
    <property type="match status" value="1"/>
</dbReference>
<dbReference type="PIRSF" id="PIRSF038895">
    <property type="entry name" value="FPGS"/>
    <property type="match status" value="1"/>
</dbReference>
<keyword evidence="6" id="KW-0963">Cytoplasm</keyword>
<evidence type="ECO:0000256" key="16">
    <source>
        <dbReference type="ARBA" id="ARBA00047493"/>
    </source>
</evidence>
<evidence type="ECO:0000256" key="10">
    <source>
        <dbReference type="ARBA" id="ARBA00022741"/>
    </source>
</evidence>
<comment type="catalytic activity">
    <reaction evidence="16 17">
        <text>(6S)-5,6,7,8-tetrahydrofolyl-(gamma-L-Glu)(n) + L-glutamate + ATP = (6S)-5,6,7,8-tetrahydrofolyl-(gamma-L-Glu)(n+1) + ADP + phosphate + H(+)</text>
        <dbReference type="Rhea" id="RHEA:10580"/>
        <dbReference type="Rhea" id="RHEA-COMP:14738"/>
        <dbReference type="Rhea" id="RHEA-COMP:14740"/>
        <dbReference type="ChEBI" id="CHEBI:15378"/>
        <dbReference type="ChEBI" id="CHEBI:29985"/>
        <dbReference type="ChEBI" id="CHEBI:30616"/>
        <dbReference type="ChEBI" id="CHEBI:43474"/>
        <dbReference type="ChEBI" id="CHEBI:141005"/>
        <dbReference type="ChEBI" id="CHEBI:456216"/>
        <dbReference type="EC" id="6.3.2.17"/>
    </reaction>
</comment>
<evidence type="ECO:0000256" key="17">
    <source>
        <dbReference type="PIRNR" id="PIRNR038895"/>
    </source>
</evidence>
<evidence type="ECO:0000256" key="8">
    <source>
        <dbReference type="ARBA" id="ARBA00022598"/>
    </source>
</evidence>
<evidence type="ECO:0000256" key="13">
    <source>
        <dbReference type="ARBA" id="ARBA00022842"/>
    </source>
</evidence>
<dbReference type="SUPFAM" id="SSF53244">
    <property type="entry name" value="MurD-like peptide ligases, peptide-binding domain"/>
    <property type="match status" value="1"/>
</dbReference>
<dbReference type="STRING" id="1764295.A0A5B8MK82"/>
<dbReference type="AlphaFoldDB" id="A0A5B8MK82"/>
<accession>A0A5B8MK82</accession>
<reference evidence="21 22" key="1">
    <citation type="submission" date="2018-07" db="EMBL/GenBank/DDBJ databases">
        <title>The complete nuclear genome of the prasinophyte Chloropicon primus (CCMP1205).</title>
        <authorList>
            <person name="Pombert J.-F."/>
            <person name="Otis C."/>
            <person name="Turmel M."/>
            <person name="Lemieux C."/>
        </authorList>
    </citation>
    <scope>NUCLEOTIDE SEQUENCE [LARGE SCALE GENOMIC DNA]</scope>
    <source>
        <strain evidence="21 22">CCMP1205</strain>
    </source>
</reference>
<dbReference type="EMBL" id="CP031037">
    <property type="protein sequence ID" value="QDZ20863.1"/>
    <property type="molecule type" value="Genomic_DNA"/>
</dbReference>
<dbReference type="GO" id="GO:0046872">
    <property type="term" value="F:metal ion binding"/>
    <property type="evidence" value="ECO:0007669"/>
    <property type="project" value="UniProtKB-KW"/>
</dbReference>
<evidence type="ECO:0000256" key="2">
    <source>
        <dbReference type="ARBA" id="ARBA00004305"/>
    </source>
</evidence>
<dbReference type="InterPro" id="IPR001645">
    <property type="entry name" value="Folylpolyglutamate_synth"/>
</dbReference>
<comment type="pathway">
    <text evidence="4 17">Cofactor biosynthesis; tetrahydrofolylpolyglutamate biosynthesis.</text>
</comment>
<gene>
    <name evidence="21" type="ORF">A3770_04p33810</name>
</gene>
<feature type="binding site" evidence="18">
    <location>
        <position position="329"/>
    </location>
    <ligand>
        <name>ATP</name>
        <dbReference type="ChEBI" id="CHEBI:30616"/>
    </ligand>
</feature>
<evidence type="ECO:0000256" key="15">
    <source>
        <dbReference type="ARBA" id="ARBA00023136"/>
    </source>
</evidence>
<protein>
    <recommendedName>
        <fullName evidence="17">Folylpolyglutamate synthase</fullName>
        <ecNumber evidence="17">6.3.2.17</ecNumber>
    </recommendedName>
    <alternativeName>
        <fullName evidence="17">Folylpoly-gamma-glutamate synthetase</fullName>
    </alternativeName>
    <alternativeName>
        <fullName evidence="17">Tetrahydrofolylpolyglutamate synthase</fullName>
    </alternativeName>
</protein>
<keyword evidence="7 17" id="KW-0554">One-carbon metabolism</keyword>
<evidence type="ECO:0000313" key="22">
    <source>
        <dbReference type="Proteomes" id="UP000316726"/>
    </source>
</evidence>
<dbReference type="PROSITE" id="PS01012">
    <property type="entry name" value="FOLYLPOLYGLU_SYNT_2"/>
    <property type="match status" value="1"/>
</dbReference>
<evidence type="ECO:0000256" key="18">
    <source>
        <dbReference type="PIRSR" id="PIRSR038895-1"/>
    </source>
</evidence>
<organism evidence="21 22">
    <name type="scientific">Chloropicon primus</name>
    <dbReference type="NCBI Taxonomy" id="1764295"/>
    <lineage>
        <taxon>Eukaryota</taxon>
        <taxon>Viridiplantae</taxon>
        <taxon>Chlorophyta</taxon>
        <taxon>Chloropicophyceae</taxon>
        <taxon>Chloropicales</taxon>
        <taxon>Chloropicaceae</taxon>
        <taxon>Chloropicon</taxon>
    </lineage>
</organism>
<evidence type="ECO:0000256" key="14">
    <source>
        <dbReference type="ARBA" id="ARBA00023128"/>
    </source>
</evidence>
<feature type="region of interest" description="Disordered" evidence="20">
    <location>
        <begin position="439"/>
        <end position="472"/>
    </location>
</feature>
<dbReference type="OrthoDB" id="5212574at2759"/>
<dbReference type="UniPathway" id="UPA00850"/>
<keyword evidence="10 18" id="KW-0547">Nucleotide-binding</keyword>
<dbReference type="GO" id="GO:0004326">
    <property type="term" value="F:tetrahydrofolylpolyglutamate synthase activity"/>
    <property type="evidence" value="ECO:0007669"/>
    <property type="project" value="UniProtKB-EC"/>
</dbReference>
<dbReference type="PANTHER" id="PTHR11136:SF5">
    <property type="entry name" value="FOLYLPOLYGLUTAMATE SYNTHASE, MITOCHONDRIAL"/>
    <property type="match status" value="1"/>
</dbReference>
<keyword evidence="9 19" id="KW-0479">Metal-binding</keyword>
<evidence type="ECO:0000256" key="5">
    <source>
        <dbReference type="ARBA" id="ARBA00008276"/>
    </source>
</evidence>
<dbReference type="InterPro" id="IPR018109">
    <property type="entry name" value="Folylpolyglutamate_synth_CS"/>
</dbReference>
<evidence type="ECO:0000256" key="1">
    <source>
        <dbReference type="ARBA" id="ARBA00004273"/>
    </source>
</evidence>
<feature type="binding site" evidence="19">
    <location>
        <position position="87"/>
    </location>
    <ligand>
        <name>Mg(2+)</name>
        <dbReference type="ChEBI" id="CHEBI:18420"/>
        <label>1</label>
    </ligand>
</feature>
<keyword evidence="22" id="KW-1185">Reference proteome</keyword>
<evidence type="ECO:0000256" key="7">
    <source>
        <dbReference type="ARBA" id="ARBA00022563"/>
    </source>
</evidence>
<dbReference type="GO" id="GO:0005524">
    <property type="term" value="F:ATP binding"/>
    <property type="evidence" value="ECO:0007669"/>
    <property type="project" value="UniProtKB-KW"/>
</dbReference>
<sequence length="518" mass="56169">MEEVKAKLGTLISEKKRSARPDNGASWEQAFRSTFDCLDRLGIGNDQVSERLRVIHIAGTKGKGSTSAFCESILRHAGCKKTGLFTSPHLVNINERIRLDGKSISDEKFCEYFWQVWNRLEETCTPEQGMPAYFRFITLMGYYVFIKEEVDVAVVEVGLGGRIDSTNVVNRPVVCGIASLGFDHTDLLGDTLAKIAREKAGIFKKGVPAFTVGQEEEAMESLRDCASERGVEFLKQSGSVGDYCLPEGSDQVRLGIPGDHQAANAGLAVSLCQTFQERVDLKLSPVVSQGALTLDCLKGLELCRWPGRGQIEKDNPGDGGAENITFYLDGAHTPESMLCCSKWYQGATKLALEASSPSSGERWLMFNCMRDRDPNVLFEPLQTNHGGDGATGGAHTMGFDRSFFVPFVSSTTSLKGDNQSDHKWENGLRGIWDKMLGRAAGGKGSGGREALGRSSPDSSGATGGSSSSSSSSSVCSVQAALSTLRTYARQNNTKQIHVLVTGSLYLVGDFLRILKRVP</sequence>
<keyword evidence="13 19" id="KW-0460">Magnesium</keyword>
<feature type="compositionally biased region" description="Gly residues" evidence="20">
    <location>
        <begin position="439"/>
        <end position="449"/>
    </location>
</feature>
<comment type="similarity">
    <text evidence="5 17">Belongs to the folylpolyglutamate synthase family.</text>
</comment>
<evidence type="ECO:0000256" key="4">
    <source>
        <dbReference type="ARBA" id="ARBA00005150"/>
    </source>
</evidence>
<dbReference type="PROSITE" id="PS01011">
    <property type="entry name" value="FOLYLPOLYGLU_SYNT_1"/>
    <property type="match status" value="1"/>
</dbReference>
<comment type="cofactor">
    <cofactor evidence="17">
        <name>a monovalent cation</name>
        <dbReference type="ChEBI" id="CHEBI:60242"/>
    </cofactor>
    <text evidence="17">A monovalent cation.</text>
</comment>
<feature type="binding site" evidence="18">
    <location>
        <position position="308"/>
    </location>
    <ligand>
        <name>ATP</name>
        <dbReference type="ChEBI" id="CHEBI:30616"/>
    </ligand>
</feature>
<evidence type="ECO:0000256" key="19">
    <source>
        <dbReference type="PIRSR" id="PIRSR038895-2"/>
    </source>
</evidence>
<dbReference type="PANTHER" id="PTHR11136">
    <property type="entry name" value="FOLYLPOLYGLUTAMATE SYNTHASE-RELATED"/>
    <property type="match status" value="1"/>
</dbReference>
<comment type="subcellular location">
    <subcellularLocation>
        <location evidence="3">Cytoplasm</location>
    </subcellularLocation>
    <subcellularLocation>
        <location evidence="1">Mitochondrion inner membrane</location>
    </subcellularLocation>
    <subcellularLocation>
        <location evidence="2">Mitochondrion matrix</location>
    </subcellularLocation>
</comment>
<keyword evidence="12 18" id="KW-0067">ATP-binding</keyword>
<dbReference type="GO" id="GO:0006730">
    <property type="term" value="P:one-carbon metabolic process"/>
    <property type="evidence" value="ECO:0007669"/>
    <property type="project" value="UniProtKB-KW"/>
</dbReference>
<dbReference type="InterPro" id="IPR036565">
    <property type="entry name" value="Mur-like_cat_sf"/>
</dbReference>
<dbReference type="Gene3D" id="3.90.190.20">
    <property type="entry name" value="Mur ligase, C-terminal domain"/>
    <property type="match status" value="1"/>
</dbReference>
<dbReference type="EC" id="6.3.2.17" evidence="17"/>
<evidence type="ECO:0000256" key="20">
    <source>
        <dbReference type="SAM" id="MobiDB-lite"/>
    </source>
</evidence>
<keyword evidence="11" id="KW-0999">Mitochondrion inner membrane</keyword>
<feature type="binding site" evidence="19">
    <location>
        <position position="156"/>
    </location>
    <ligand>
        <name>Mg(2+)</name>
        <dbReference type="ChEBI" id="CHEBI:18420"/>
        <label>1</label>
    </ligand>
</feature>
<keyword evidence="14" id="KW-0496">Mitochondrion</keyword>
<evidence type="ECO:0000256" key="9">
    <source>
        <dbReference type="ARBA" id="ARBA00022723"/>
    </source>
</evidence>
<dbReference type="Proteomes" id="UP000316726">
    <property type="component" value="Chromosome 4"/>
</dbReference>
<dbReference type="GO" id="GO:0005743">
    <property type="term" value="C:mitochondrial inner membrane"/>
    <property type="evidence" value="ECO:0007669"/>
    <property type="project" value="UniProtKB-SubCell"/>
</dbReference>
<dbReference type="NCBIfam" id="TIGR01499">
    <property type="entry name" value="folC"/>
    <property type="match status" value="1"/>
</dbReference>
<dbReference type="GO" id="GO:0005829">
    <property type="term" value="C:cytosol"/>
    <property type="evidence" value="ECO:0007669"/>
    <property type="project" value="TreeGrafter"/>
</dbReference>
<keyword evidence="8 17" id="KW-0436">Ligase</keyword>
<dbReference type="GO" id="GO:0005759">
    <property type="term" value="C:mitochondrial matrix"/>
    <property type="evidence" value="ECO:0007669"/>
    <property type="project" value="UniProtKB-SubCell"/>
</dbReference>
<proteinExistence type="inferred from homology"/>
<dbReference type="InterPro" id="IPR036615">
    <property type="entry name" value="Mur_ligase_C_dom_sf"/>
</dbReference>
<evidence type="ECO:0000313" key="21">
    <source>
        <dbReference type="EMBL" id="QDZ20863.1"/>
    </source>
</evidence>
<evidence type="ECO:0000256" key="6">
    <source>
        <dbReference type="ARBA" id="ARBA00022490"/>
    </source>
</evidence>
<feature type="binding site" evidence="19">
    <location>
        <position position="184"/>
    </location>
    <ligand>
        <name>Mg(2+)</name>
        <dbReference type="ChEBI" id="CHEBI:18420"/>
        <label>1</label>
    </ligand>
</feature>
<dbReference type="InterPro" id="IPR023600">
    <property type="entry name" value="Folylpolyglutamate_synth_euk"/>
</dbReference>
<evidence type="ECO:0000256" key="12">
    <source>
        <dbReference type="ARBA" id="ARBA00022840"/>
    </source>
</evidence>
<evidence type="ECO:0000256" key="3">
    <source>
        <dbReference type="ARBA" id="ARBA00004496"/>
    </source>
</evidence>
<evidence type="ECO:0000256" key="11">
    <source>
        <dbReference type="ARBA" id="ARBA00022792"/>
    </source>
</evidence>
<keyword evidence="15" id="KW-0472">Membrane</keyword>
<comment type="function">
    <text evidence="17">Catalyzes conversion of folates to polyglutamate derivatives allowing concentration of folate compounds in the cell and the intracellular retention of these cofactors, which are important substrates for most of the folate-dependent enzymes that are involved in one-carbon transfer reactions involved in purine, pyrimidine and amino acid synthesis.</text>
</comment>